<comment type="caution">
    <text evidence="2">The sequence shown here is derived from an EMBL/GenBank/DDBJ whole genome shotgun (WGS) entry which is preliminary data.</text>
</comment>
<dbReference type="AlphaFoldDB" id="A0A8J2PFA7"/>
<dbReference type="EMBL" id="CAJVCH010542929">
    <property type="protein sequence ID" value="CAG7827292.1"/>
    <property type="molecule type" value="Genomic_DNA"/>
</dbReference>
<evidence type="ECO:0000313" key="2">
    <source>
        <dbReference type="EMBL" id="CAG7827292.1"/>
    </source>
</evidence>
<dbReference type="Proteomes" id="UP000708208">
    <property type="component" value="Unassembled WGS sequence"/>
</dbReference>
<feature type="compositionally biased region" description="Polar residues" evidence="1">
    <location>
        <begin position="33"/>
        <end position="54"/>
    </location>
</feature>
<keyword evidence="3" id="KW-1185">Reference proteome</keyword>
<organism evidence="2 3">
    <name type="scientific">Allacma fusca</name>
    <dbReference type="NCBI Taxonomy" id="39272"/>
    <lineage>
        <taxon>Eukaryota</taxon>
        <taxon>Metazoa</taxon>
        <taxon>Ecdysozoa</taxon>
        <taxon>Arthropoda</taxon>
        <taxon>Hexapoda</taxon>
        <taxon>Collembola</taxon>
        <taxon>Symphypleona</taxon>
        <taxon>Sminthuridae</taxon>
        <taxon>Allacma</taxon>
    </lineage>
</organism>
<feature type="non-terminal residue" evidence="2">
    <location>
        <position position="54"/>
    </location>
</feature>
<proteinExistence type="predicted"/>
<accession>A0A8J2PFA7</accession>
<feature type="region of interest" description="Disordered" evidence="1">
    <location>
        <begin position="1"/>
        <end position="54"/>
    </location>
</feature>
<evidence type="ECO:0000313" key="3">
    <source>
        <dbReference type="Proteomes" id="UP000708208"/>
    </source>
</evidence>
<sequence>MEDCQSQRESNGEPALKKIRKDKDMTVEVEQSAVETNPVPSTSATSQGITFKET</sequence>
<name>A0A8J2PFA7_9HEXA</name>
<gene>
    <name evidence="2" type="ORF">AFUS01_LOCUS37284</name>
</gene>
<evidence type="ECO:0000256" key="1">
    <source>
        <dbReference type="SAM" id="MobiDB-lite"/>
    </source>
</evidence>
<protein>
    <submittedName>
        <fullName evidence="2">Uncharacterized protein</fullName>
    </submittedName>
</protein>
<reference evidence="2" key="1">
    <citation type="submission" date="2021-06" db="EMBL/GenBank/DDBJ databases">
        <authorList>
            <person name="Hodson N. C."/>
            <person name="Mongue J. A."/>
            <person name="Jaron S. K."/>
        </authorList>
    </citation>
    <scope>NUCLEOTIDE SEQUENCE</scope>
</reference>